<dbReference type="GO" id="GO:0004639">
    <property type="term" value="F:phosphoribosylaminoimidazolesuccinocarboxamide synthase activity"/>
    <property type="evidence" value="ECO:0007669"/>
    <property type="project" value="UniProtKB-UniRule"/>
</dbReference>
<dbReference type="HAMAP" id="MF_00137">
    <property type="entry name" value="SAICAR_synth"/>
    <property type="match status" value="1"/>
</dbReference>
<evidence type="ECO:0000256" key="7">
    <source>
        <dbReference type="HAMAP-Rule" id="MF_00137"/>
    </source>
</evidence>
<keyword evidence="5 7" id="KW-0658">Purine biosynthesis</keyword>
<dbReference type="GO" id="GO:0005737">
    <property type="term" value="C:cytoplasm"/>
    <property type="evidence" value="ECO:0007669"/>
    <property type="project" value="TreeGrafter"/>
</dbReference>
<dbReference type="EMBL" id="MT631371">
    <property type="protein sequence ID" value="QNO49084.1"/>
    <property type="molecule type" value="Genomic_DNA"/>
</dbReference>
<gene>
    <name evidence="7 10" type="primary">purC</name>
    <name evidence="9" type="ORF">CPECMPGB_00004</name>
    <name evidence="10" type="ORF">DBBAIPCH_00004</name>
</gene>
<feature type="domain" description="SAICAR synthetase/ADE2 N-terminal" evidence="8">
    <location>
        <begin position="27"/>
        <end position="263"/>
    </location>
</feature>
<proteinExistence type="inferred from homology"/>
<dbReference type="InterPro" id="IPR001636">
    <property type="entry name" value="SAICAR_synth"/>
</dbReference>
<keyword evidence="3 7" id="KW-0436">Ligase</keyword>
<dbReference type="InterPro" id="IPR028923">
    <property type="entry name" value="SAICAR_synt/ADE2_N"/>
</dbReference>
<name>A0A7G9YM87_9EURY</name>
<dbReference type="PANTHER" id="PTHR43700:SF1">
    <property type="entry name" value="PHOSPHORIBOSYLAMINOIMIDAZOLE-SUCCINOCARBOXAMIDE SYNTHASE"/>
    <property type="match status" value="1"/>
</dbReference>
<evidence type="ECO:0000256" key="6">
    <source>
        <dbReference type="ARBA" id="ARBA00022840"/>
    </source>
</evidence>
<evidence type="ECO:0000256" key="3">
    <source>
        <dbReference type="ARBA" id="ARBA00022598"/>
    </source>
</evidence>
<dbReference type="SUPFAM" id="SSF56104">
    <property type="entry name" value="SAICAR synthase-like"/>
    <property type="match status" value="1"/>
</dbReference>
<dbReference type="InterPro" id="IPR018236">
    <property type="entry name" value="SAICAR_synthetase_CS"/>
</dbReference>
<keyword evidence="6 7" id="KW-0067">ATP-binding</keyword>
<dbReference type="PROSITE" id="PS01058">
    <property type="entry name" value="SAICAR_SYNTHETASE_2"/>
    <property type="match status" value="1"/>
</dbReference>
<evidence type="ECO:0000313" key="9">
    <source>
        <dbReference type="EMBL" id="QNO49084.1"/>
    </source>
</evidence>
<dbReference type="UniPathway" id="UPA00074">
    <property type="reaction ID" value="UER00131"/>
</dbReference>
<dbReference type="Pfam" id="PF01259">
    <property type="entry name" value="SAICAR_synt"/>
    <property type="match status" value="1"/>
</dbReference>
<comment type="similarity">
    <text evidence="2 7">Belongs to the SAICAR synthetase family.</text>
</comment>
<keyword evidence="4 7" id="KW-0547">Nucleotide-binding</keyword>
<reference evidence="10" key="1">
    <citation type="submission" date="2020-06" db="EMBL/GenBank/DDBJ databases">
        <title>Unique genomic features of the anaerobic methanotrophic archaea.</title>
        <authorList>
            <person name="Chadwick G.L."/>
            <person name="Skennerton C.T."/>
            <person name="Laso-Perez R."/>
            <person name="Leu A.O."/>
            <person name="Speth D.R."/>
            <person name="Yu H."/>
            <person name="Morgan-Lang C."/>
            <person name="Hatzenpichler R."/>
            <person name="Goudeau D."/>
            <person name="Malmstrom R."/>
            <person name="Brazelton W.J."/>
            <person name="Woyke T."/>
            <person name="Hallam S.J."/>
            <person name="Tyson G.W."/>
            <person name="Wegener G."/>
            <person name="Boetius A."/>
            <person name="Orphan V."/>
        </authorList>
    </citation>
    <scope>NUCLEOTIDE SEQUENCE</scope>
</reference>
<comment type="pathway">
    <text evidence="1 7">Purine metabolism; IMP biosynthesis via de novo pathway; 5-amino-1-(5-phospho-D-ribosyl)imidazole-4-carboxamide from 5-amino-1-(5-phospho-D-ribosyl)imidazole-4-carboxylate: step 1/2.</text>
</comment>
<evidence type="ECO:0000259" key="8">
    <source>
        <dbReference type="Pfam" id="PF01259"/>
    </source>
</evidence>
<accession>A0A7G9YM87</accession>
<sequence length="266" mass="30573">MNNCGSILYIFWYASENVMTTEIRERAGKSKDIIKKDGKTFFEFTNRTTAFDGVKKDEFAHKGEVCCKLSAYWFEIMESEGIPTHFRAFVPPNTMEVEHLEIIPVEVICRNFVAGSLLRRHESGDAVPAGIEPRLGAKIPDPIVEFTTKFEAVDRPIDYEEIVEKGWLRREELDSIAECTRKVNNILKRRLSDKGIILADFKIEFGKNSAGEILLADEVGTPDGCRFWDLDSYENGEIVSLDKDVYRYDKGNLSDVYQRIYRRICE</sequence>
<protein>
    <recommendedName>
        <fullName evidence="7">Phosphoribosylaminoimidazole-succinocarboxamide synthase</fullName>
        <ecNumber evidence="7">6.3.2.6</ecNumber>
    </recommendedName>
    <alternativeName>
        <fullName evidence="7">SAICAR synthetase</fullName>
    </alternativeName>
</protein>
<evidence type="ECO:0000256" key="1">
    <source>
        <dbReference type="ARBA" id="ARBA00004672"/>
    </source>
</evidence>
<dbReference type="EMBL" id="MT631372">
    <property type="protein sequence ID" value="QNO49121.1"/>
    <property type="molecule type" value="Genomic_DNA"/>
</dbReference>
<dbReference type="AlphaFoldDB" id="A0A7G9YM87"/>
<dbReference type="GO" id="GO:0005524">
    <property type="term" value="F:ATP binding"/>
    <property type="evidence" value="ECO:0007669"/>
    <property type="project" value="UniProtKB-KW"/>
</dbReference>
<evidence type="ECO:0000313" key="10">
    <source>
        <dbReference type="EMBL" id="QNO49121.1"/>
    </source>
</evidence>
<dbReference type="NCBIfam" id="TIGR00081">
    <property type="entry name" value="purC"/>
    <property type="match status" value="1"/>
</dbReference>
<evidence type="ECO:0000256" key="4">
    <source>
        <dbReference type="ARBA" id="ARBA00022741"/>
    </source>
</evidence>
<organism evidence="10">
    <name type="scientific">Candidatus Methanogaster sp. ANME-2c ERB4</name>
    <dbReference type="NCBI Taxonomy" id="2759911"/>
    <lineage>
        <taxon>Archaea</taxon>
        <taxon>Methanobacteriati</taxon>
        <taxon>Methanobacteriota</taxon>
        <taxon>Stenosarchaea group</taxon>
        <taxon>Methanomicrobia</taxon>
        <taxon>Methanosarcinales</taxon>
        <taxon>ANME-2 cluster</taxon>
        <taxon>Candidatus Methanogasteraceae</taxon>
        <taxon>Candidatus Methanogaster</taxon>
    </lineage>
</organism>
<dbReference type="GO" id="GO:0006189">
    <property type="term" value="P:'de novo' IMP biosynthetic process"/>
    <property type="evidence" value="ECO:0007669"/>
    <property type="project" value="UniProtKB-UniRule"/>
</dbReference>
<dbReference type="Gene3D" id="3.30.470.20">
    <property type="entry name" value="ATP-grasp fold, B domain"/>
    <property type="match status" value="1"/>
</dbReference>
<evidence type="ECO:0000256" key="5">
    <source>
        <dbReference type="ARBA" id="ARBA00022755"/>
    </source>
</evidence>
<dbReference type="PROSITE" id="PS01057">
    <property type="entry name" value="SAICAR_SYNTHETASE_1"/>
    <property type="match status" value="1"/>
</dbReference>
<dbReference type="Gene3D" id="3.30.200.20">
    <property type="entry name" value="Phosphorylase Kinase, domain 1"/>
    <property type="match status" value="1"/>
</dbReference>
<dbReference type="EC" id="6.3.2.6" evidence="7"/>
<evidence type="ECO:0000256" key="2">
    <source>
        <dbReference type="ARBA" id="ARBA00010190"/>
    </source>
</evidence>
<comment type="catalytic activity">
    <reaction evidence="7">
        <text>5-amino-1-(5-phospho-D-ribosyl)imidazole-4-carboxylate + L-aspartate + ATP = (2S)-2-[5-amino-1-(5-phospho-beta-D-ribosyl)imidazole-4-carboxamido]succinate + ADP + phosphate + 2 H(+)</text>
        <dbReference type="Rhea" id="RHEA:22628"/>
        <dbReference type="ChEBI" id="CHEBI:15378"/>
        <dbReference type="ChEBI" id="CHEBI:29991"/>
        <dbReference type="ChEBI" id="CHEBI:30616"/>
        <dbReference type="ChEBI" id="CHEBI:43474"/>
        <dbReference type="ChEBI" id="CHEBI:58443"/>
        <dbReference type="ChEBI" id="CHEBI:77657"/>
        <dbReference type="ChEBI" id="CHEBI:456216"/>
        <dbReference type="EC" id="6.3.2.6"/>
    </reaction>
</comment>
<dbReference type="PANTHER" id="PTHR43700">
    <property type="entry name" value="PHOSPHORIBOSYLAMINOIMIDAZOLE-SUCCINOCARBOXAMIDE SYNTHASE"/>
    <property type="match status" value="1"/>
</dbReference>